<dbReference type="SUPFAM" id="SSF53448">
    <property type="entry name" value="Nucleotide-diphospho-sugar transferases"/>
    <property type="match status" value="1"/>
</dbReference>
<dbReference type="RefSeq" id="WP_127741338.1">
    <property type="nucleotide sequence ID" value="NZ_SACN01000001.1"/>
</dbReference>
<dbReference type="GO" id="GO:0016740">
    <property type="term" value="F:transferase activity"/>
    <property type="evidence" value="ECO:0007669"/>
    <property type="project" value="UniProtKB-KW"/>
</dbReference>
<dbReference type="InterPro" id="IPR029044">
    <property type="entry name" value="Nucleotide-diphossugar_trans"/>
</dbReference>
<accession>A0A437M5Y4</accession>
<feature type="domain" description="Glycosyltransferase 2-like" evidence="1">
    <location>
        <begin position="19"/>
        <end position="176"/>
    </location>
</feature>
<protein>
    <submittedName>
        <fullName evidence="2">Glycosyltransferase</fullName>
    </submittedName>
</protein>
<dbReference type="InterPro" id="IPR001173">
    <property type="entry name" value="Glyco_trans_2-like"/>
</dbReference>
<dbReference type="InterPro" id="IPR050834">
    <property type="entry name" value="Glycosyltransf_2"/>
</dbReference>
<keyword evidence="2" id="KW-0808">Transferase</keyword>
<dbReference type="OrthoDB" id="9813349at2"/>
<dbReference type="Pfam" id="PF00535">
    <property type="entry name" value="Glycos_transf_2"/>
    <property type="match status" value="1"/>
</dbReference>
<reference evidence="2 3" key="1">
    <citation type="submission" date="2019-01" db="EMBL/GenBank/DDBJ databases">
        <authorList>
            <person name="Chen W.-M."/>
        </authorList>
    </citation>
    <scope>NUCLEOTIDE SEQUENCE [LARGE SCALE GENOMIC DNA]</scope>
    <source>
        <strain evidence="2 3">CCP-7</strain>
    </source>
</reference>
<keyword evidence="3" id="KW-1185">Reference proteome</keyword>
<evidence type="ECO:0000313" key="2">
    <source>
        <dbReference type="EMBL" id="RVT93082.1"/>
    </source>
</evidence>
<dbReference type="Gene3D" id="3.90.550.10">
    <property type="entry name" value="Spore Coat Polysaccharide Biosynthesis Protein SpsA, Chain A"/>
    <property type="match status" value="1"/>
</dbReference>
<evidence type="ECO:0000313" key="3">
    <source>
        <dbReference type="Proteomes" id="UP000282971"/>
    </source>
</evidence>
<dbReference type="PANTHER" id="PTHR43685">
    <property type="entry name" value="GLYCOSYLTRANSFERASE"/>
    <property type="match status" value="1"/>
</dbReference>
<evidence type="ECO:0000259" key="1">
    <source>
        <dbReference type="Pfam" id="PF00535"/>
    </source>
</evidence>
<organism evidence="2 3">
    <name type="scientific">Sphingomonas crocodyli</name>
    <dbReference type="NCBI Taxonomy" id="1979270"/>
    <lineage>
        <taxon>Bacteria</taxon>
        <taxon>Pseudomonadati</taxon>
        <taxon>Pseudomonadota</taxon>
        <taxon>Alphaproteobacteria</taxon>
        <taxon>Sphingomonadales</taxon>
        <taxon>Sphingomonadaceae</taxon>
        <taxon>Sphingomonas</taxon>
    </lineage>
</organism>
<dbReference type="PANTHER" id="PTHR43685:SF2">
    <property type="entry name" value="GLYCOSYLTRANSFERASE 2-LIKE DOMAIN-CONTAINING PROTEIN"/>
    <property type="match status" value="1"/>
</dbReference>
<sequence length="321" mass="35133">MGTQISDAGEAAAGTPALSVIVPAYGVTTMLADALNSLRAQTRDDWEAIVIDDGDARVAEYFEPFSGDPRIRLIQTDNGGLPTARNRAIAEARAPLISLLDGDDTYMPHYVARMIAAIEASAKRGLVSCDATYFGEDRVGERFSAYVPQKPPVNLGRLIRREFNVFICAIMRRDAVLAVGGFDPTLKSAEDLDLWLRLAEAGWEVGYVPEALARYRRRPGQMSSNVPVMLKSALTVYSRAAERLGARPEAGDARIMCRQTEQAIAAEEGLGRIREGATVEGVSMLRSAAVHERSARWRIAMVLIRALPFLAGPLIRFRDRV</sequence>
<dbReference type="Proteomes" id="UP000282971">
    <property type="component" value="Unassembled WGS sequence"/>
</dbReference>
<dbReference type="AlphaFoldDB" id="A0A437M5Y4"/>
<comment type="caution">
    <text evidence="2">The sequence shown here is derived from an EMBL/GenBank/DDBJ whole genome shotgun (WGS) entry which is preliminary data.</text>
</comment>
<name>A0A437M5Y4_9SPHN</name>
<proteinExistence type="predicted"/>
<gene>
    <name evidence="2" type="ORF">EOD43_04060</name>
</gene>
<dbReference type="EMBL" id="SACN01000001">
    <property type="protein sequence ID" value="RVT93082.1"/>
    <property type="molecule type" value="Genomic_DNA"/>
</dbReference>